<dbReference type="RefSeq" id="XP_043003308.1">
    <property type="nucleotide sequence ID" value="XM_043159703.1"/>
</dbReference>
<keyword evidence="7" id="KW-1185">Reference proteome</keyword>
<feature type="compositionally biased region" description="Low complexity" evidence="4">
    <location>
        <begin position="974"/>
        <end position="984"/>
    </location>
</feature>
<feature type="compositionally biased region" description="Low complexity" evidence="4">
    <location>
        <begin position="356"/>
        <end position="370"/>
    </location>
</feature>
<evidence type="ECO:0000256" key="1">
    <source>
        <dbReference type="ARBA" id="ARBA00022737"/>
    </source>
</evidence>
<dbReference type="EMBL" id="CM032190">
    <property type="protein sequence ID" value="KAG7086837.1"/>
    <property type="molecule type" value="Genomic_DNA"/>
</dbReference>
<dbReference type="SMART" id="SM00360">
    <property type="entry name" value="RRM"/>
    <property type="match status" value="2"/>
</dbReference>
<keyword evidence="2 3" id="KW-0694">RNA-binding</keyword>
<feature type="compositionally biased region" description="Low complexity" evidence="4">
    <location>
        <begin position="390"/>
        <end position="405"/>
    </location>
</feature>
<dbReference type="InterPro" id="IPR000504">
    <property type="entry name" value="RRM_dom"/>
</dbReference>
<feature type="compositionally biased region" description="Polar residues" evidence="4">
    <location>
        <begin position="992"/>
        <end position="1010"/>
    </location>
</feature>
<dbReference type="OrthoDB" id="271725at2759"/>
<dbReference type="PANTHER" id="PTHR24012">
    <property type="entry name" value="RNA BINDING PROTEIN"/>
    <property type="match status" value="1"/>
</dbReference>
<feature type="compositionally biased region" description="Polar residues" evidence="4">
    <location>
        <begin position="251"/>
        <end position="287"/>
    </location>
</feature>
<evidence type="ECO:0000259" key="5">
    <source>
        <dbReference type="PROSITE" id="PS50102"/>
    </source>
</evidence>
<feature type="compositionally biased region" description="Low complexity" evidence="4">
    <location>
        <begin position="194"/>
        <end position="208"/>
    </location>
</feature>
<dbReference type="GeneID" id="66071834"/>
<name>A0A9P7UL68_9AGAR</name>
<feature type="region of interest" description="Disordered" evidence="4">
    <location>
        <begin position="194"/>
        <end position="290"/>
    </location>
</feature>
<evidence type="ECO:0000256" key="3">
    <source>
        <dbReference type="PROSITE-ProRule" id="PRU00176"/>
    </source>
</evidence>
<feature type="compositionally biased region" description="Low complexity" evidence="4">
    <location>
        <begin position="94"/>
        <end position="107"/>
    </location>
</feature>
<reference evidence="6" key="1">
    <citation type="journal article" date="2021" name="Genome Biol. Evol.">
        <title>The assembled and annotated genome of the fairy-ring fungus Marasmius oreades.</title>
        <authorList>
            <person name="Hiltunen M."/>
            <person name="Ament-Velasquez S.L."/>
            <person name="Johannesson H."/>
        </authorList>
    </citation>
    <scope>NUCLEOTIDE SEQUENCE</scope>
    <source>
        <strain evidence="6">03SP1</strain>
    </source>
</reference>
<dbReference type="PROSITE" id="PS50102">
    <property type="entry name" value="RRM"/>
    <property type="match status" value="2"/>
</dbReference>
<feature type="region of interest" description="Disordered" evidence="4">
    <location>
        <begin position="325"/>
        <end position="418"/>
    </location>
</feature>
<feature type="compositionally biased region" description="Low complexity" evidence="4">
    <location>
        <begin position="1011"/>
        <end position="1022"/>
    </location>
</feature>
<feature type="compositionally biased region" description="Polar residues" evidence="4">
    <location>
        <begin position="1172"/>
        <end position="1189"/>
    </location>
</feature>
<evidence type="ECO:0000256" key="4">
    <source>
        <dbReference type="SAM" id="MobiDB-lite"/>
    </source>
</evidence>
<dbReference type="KEGG" id="more:E1B28_002758"/>
<protein>
    <recommendedName>
        <fullName evidence="5">RRM domain-containing protein</fullName>
    </recommendedName>
</protein>
<gene>
    <name evidence="6" type="ORF">E1B28_002758</name>
</gene>
<feature type="compositionally biased region" description="Low complexity" evidence="4">
    <location>
        <begin position="1"/>
        <end position="12"/>
    </location>
</feature>
<feature type="compositionally biased region" description="Polar residues" evidence="4">
    <location>
        <begin position="1031"/>
        <end position="1042"/>
    </location>
</feature>
<feature type="region of interest" description="Disordered" evidence="4">
    <location>
        <begin position="915"/>
        <end position="949"/>
    </location>
</feature>
<organism evidence="6 7">
    <name type="scientific">Marasmius oreades</name>
    <name type="common">fairy-ring Marasmius</name>
    <dbReference type="NCBI Taxonomy" id="181124"/>
    <lineage>
        <taxon>Eukaryota</taxon>
        <taxon>Fungi</taxon>
        <taxon>Dikarya</taxon>
        <taxon>Basidiomycota</taxon>
        <taxon>Agaricomycotina</taxon>
        <taxon>Agaricomycetes</taxon>
        <taxon>Agaricomycetidae</taxon>
        <taxon>Agaricales</taxon>
        <taxon>Marasmiineae</taxon>
        <taxon>Marasmiaceae</taxon>
        <taxon>Marasmius</taxon>
    </lineage>
</organism>
<dbReference type="SUPFAM" id="SSF54928">
    <property type="entry name" value="RNA-binding domain, RBD"/>
    <property type="match status" value="2"/>
</dbReference>
<feature type="compositionally biased region" description="Polar residues" evidence="4">
    <location>
        <begin position="28"/>
        <end position="53"/>
    </location>
</feature>
<dbReference type="Pfam" id="PF00076">
    <property type="entry name" value="RRM_1"/>
    <property type="match status" value="1"/>
</dbReference>
<feature type="compositionally biased region" description="Pro residues" evidence="4">
    <location>
        <begin position="13"/>
        <end position="22"/>
    </location>
</feature>
<feature type="domain" description="RRM" evidence="5">
    <location>
        <begin position="566"/>
        <end position="648"/>
    </location>
</feature>
<feature type="region of interest" description="Disordered" evidence="4">
    <location>
        <begin position="147"/>
        <end position="166"/>
    </location>
</feature>
<comment type="caution">
    <text evidence="6">The sequence shown here is derived from an EMBL/GenBank/DDBJ whole genome shotgun (WGS) entry which is preliminary data.</text>
</comment>
<evidence type="ECO:0000313" key="7">
    <source>
        <dbReference type="Proteomes" id="UP001049176"/>
    </source>
</evidence>
<keyword evidence="1" id="KW-0677">Repeat</keyword>
<feature type="region of interest" description="Disordered" evidence="4">
    <location>
        <begin position="514"/>
        <end position="533"/>
    </location>
</feature>
<proteinExistence type="predicted"/>
<dbReference type="AlphaFoldDB" id="A0A9P7UL68"/>
<dbReference type="Gene3D" id="3.30.70.330">
    <property type="match status" value="2"/>
</dbReference>
<feature type="region of interest" description="Disordered" evidence="4">
    <location>
        <begin position="965"/>
        <end position="1083"/>
    </location>
</feature>
<feature type="domain" description="RRM" evidence="5">
    <location>
        <begin position="435"/>
        <end position="509"/>
    </location>
</feature>
<feature type="compositionally biased region" description="Low complexity" evidence="4">
    <location>
        <begin position="325"/>
        <end position="348"/>
    </location>
</feature>
<feature type="region of interest" description="Disordered" evidence="4">
    <location>
        <begin position="1"/>
        <end position="53"/>
    </location>
</feature>
<evidence type="ECO:0000256" key="2">
    <source>
        <dbReference type="ARBA" id="ARBA00022884"/>
    </source>
</evidence>
<accession>A0A9P7UL68</accession>
<feature type="compositionally biased region" description="Low complexity" evidence="4">
    <location>
        <begin position="915"/>
        <end position="928"/>
    </location>
</feature>
<sequence length="1207" mass="128056">MSSNNTNSTPSPARAPPSPPDSPKSRTGINNSPASCTSRTGVSRPPSSASVQSLHIASVPLSSSLHQHTLATSLSPGLDTAISTYLPSSPPSRPSSSYRSSSVSPNPAAALHRATRRDQDAEDASFELGSEVSSGDVAEAQGLMHSLGFSSPITPPPLGPKAMKDAGLEDGEISEGVLAEKMSCDSSVASVVRSRQSSSFSSASGSPRQYRQTGPRVRHDFQHGSAIPSSPETVPGMDLEASPGHRRGSITVGSMHSAVSSQSNTPKGSVTPVPTSVIQRPNGTGVQNDIDATGSISASIAASNSSKSAISSLPSITSTLSSLSSFHTASSSTGSIPTSVSTSGSPGTNHSLCDPQQSSSVLPQSQIIISESGTIHLPPPTMDVTPNGGPTSTLLSSPSSTLNPNAPEHIPTSQATSDIDAGLKSESMDLESKSPNVYINGLPPHFPEDQLFELAAPFGEIRSVRSFTRHVGEKESGYGFVLFETVEAAEKCINNLRKFRNLHPTFSKQTHKIPGIPFAPEQDNGNQSVTGSASPTGSFYASVNGVASEPFTFKSKMERLADPSSTNLYIEGLPLSIDEPSLIALVSPHRIKSSRFFQTRLSNPPRIIAFVRLETRSGAEEVVERLHGRMVRGWNDPGSRISVRFADTSEQRELRRQERTVRGGEESSPARLTIAQAALLNLRGRDQMRAQSVPVIGSRHGGARGSSDAPTANQAYHDFSSNMARSTYRSGSDYPVQSGRRTLAQTAPYDQPISLPPPTSLLQNTQNIDPAMAAILGSLRGDGMSPNPSVANDIGTVYEDWPDEALQHQGGYHQRQHMSGLRNQVLGDVDLNQLGYAVNQYRRGGAAQARGGFTPREELILQAHNAARNSHRLVPHRDAQLQTQHFCHPEAISDPAVADYNVGVGVRGYRTQASTISVSQSQHQSSYSPGGLPAVMEDESQTISPSAPVTYTRSQILSIGNRMGIIGRGHSDASSGGQHISSQQHDSHGSRAQAQSSNRISNDNNQAHVRSTTLPSASTTSAHRQLRHAQHSSMSIPKSRNLITDIMRTTAASLPQPRQTSSNSSSIMSNNDPLVKSSAKNSDIRTGASTYTSEVASNHLHDGTAHYYHGKQSNNFDIYNNQPRQQARQLGQEFHQHQQTQKSFRRDGGIGNYDNGSGDGGESGSPLVSPALTYSSRGSAGTLSPSTPFVGTFAQAPGSGRGLEADA</sequence>
<feature type="compositionally biased region" description="Polar residues" evidence="4">
    <location>
        <begin position="523"/>
        <end position="533"/>
    </location>
</feature>
<dbReference type="GO" id="GO:0003723">
    <property type="term" value="F:RNA binding"/>
    <property type="evidence" value="ECO:0007669"/>
    <property type="project" value="UniProtKB-UniRule"/>
</dbReference>
<evidence type="ECO:0000313" key="6">
    <source>
        <dbReference type="EMBL" id="KAG7086837.1"/>
    </source>
</evidence>
<dbReference type="InterPro" id="IPR035979">
    <property type="entry name" value="RBD_domain_sf"/>
</dbReference>
<feature type="compositionally biased region" description="Polar residues" evidence="4">
    <location>
        <begin position="1050"/>
        <end position="1060"/>
    </location>
</feature>
<dbReference type="Proteomes" id="UP001049176">
    <property type="component" value="Chromosome 10"/>
</dbReference>
<feature type="region of interest" description="Disordered" evidence="4">
    <location>
        <begin position="84"/>
        <end position="133"/>
    </location>
</feature>
<feature type="compositionally biased region" description="Low complexity" evidence="4">
    <location>
        <begin position="1061"/>
        <end position="1071"/>
    </location>
</feature>
<feature type="region of interest" description="Disordered" evidence="4">
    <location>
        <begin position="1126"/>
        <end position="1207"/>
    </location>
</feature>
<dbReference type="InterPro" id="IPR012677">
    <property type="entry name" value="Nucleotide-bd_a/b_plait_sf"/>
</dbReference>